<gene>
    <name evidence="2" type="ORF">POCULU_LOCUS191</name>
</gene>
<evidence type="ECO:0000256" key="1">
    <source>
        <dbReference type="SAM" id="MobiDB-lite"/>
    </source>
</evidence>
<dbReference type="EMBL" id="CAJVPJ010000009">
    <property type="protein sequence ID" value="CAG8454100.1"/>
    <property type="molecule type" value="Genomic_DNA"/>
</dbReference>
<dbReference type="Proteomes" id="UP000789572">
    <property type="component" value="Unassembled WGS sequence"/>
</dbReference>
<evidence type="ECO:0000313" key="3">
    <source>
        <dbReference type="Proteomes" id="UP000789572"/>
    </source>
</evidence>
<reference evidence="2" key="1">
    <citation type="submission" date="2021-06" db="EMBL/GenBank/DDBJ databases">
        <authorList>
            <person name="Kallberg Y."/>
            <person name="Tangrot J."/>
            <person name="Rosling A."/>
        </authorList>
    </citation>
    <scope>NUCLEOTIDE SEQUENCE</scope>
    <source>
        <strain evidence="2">IA702</strain>
    </source>
</reference>
<keyword evidence="3" id="KW-1185">Reference proteome</keyword>
<dbReference type="AlphaFoldDB" id="A0A9N8VGB4"/>
<feature type="region of interest" description="Disordered" evidence="1">
    <location>
        <begin position="36"/>
        <end position="67"/>
    </location>
</feature>
<organism evidence="2 3">
    <name type="scientific">Paraglomus occultum</name>
    <dbReference type="NCBI Taxonomy" id="144539"/>
    <lineage>
        <taxon>Eukaryota</taxon>
        <taxon>Fungi</taxon>
        <taxon>Fungi incertae sedis</taxon>
        <taxon>Mucoromycota</taxon>
        <taxon>Glomeromycotina</taxon>
        <taxon>Glomeromycetes</taxon>
        <taxon>Paraglomerales</taxon>
        <taxon>Paraglomeraceae</taxon>
        <taxon>Paraglomus</taxon>
    </lineage>
</organism>
<protein>
    <submittedName>
        <fullName evidence="2">9406_t:CDS:1</fullName>
    </submittedName>
</protein>
<evidence type="ECO:0000313" key="2">
    <source>
        <dbReference type="EMBL" id="CAG8454100.1"/>
    </source>
</evidence>
<proteinExistence type="predicted"/>
<accession>A0A9N8VGB4</accession>
<comment type="caution">
    <text evidence="2">The sequence shown here is derived from an EMBL/GenBank/DDBJ whole genome shotgun (WGS) entry which is preliminary data.</text>
</comment>
<name>A0A9N8VGB4_9GLOM</name>
<sequence length="67" mass="7277">MFYAWVIPYTTTVHIRINANANPSKYGSYDAYVSRATHSTATQKQSDTTQSGATVASPHGSSNNHTN</sequence>